<dbReference type="VEuPathDB" id="FungiDB:H257_13089"/>
<dbReference type="OrthoDB" id="420076at2759"/>
<feature type="domain" description="PPM-type phosphatase" evidence="1">
    <location>
        <begin position="1"/>
        <end position="290"/>
    </location>
</feature>
<dbReference type="STRING" id="112090.W4FVT4"/>
<dbReference type="GO" id="GO:0004722">
    <property type="term" value="F:protein serine/threonine phosphatase activity"/>
    <property type="evidence" value="ECO:0007669"/>
    <property type="project" value="InterPro"/>
</dbReference>
<organism evidence="2">
    <name type="scientific">Aphanomyces astaci</name>
    <name type="common">Crayfish plague agent</name>
    <dbReference type="NCBI Taxonomy" id="112090"/>
    <lineage>
        <taxon>Eukaryota</taxon>
        <taxon>Sar</taxon>
        <taxon>Stramenopiles</taxon>
        <taxon>Oomycota</taxon>
        <taxon>Saprolegniomycetes</taxon>
        <taxon>Saprolegniales</taxon>
        <taxon>Verrucalvaceae</taxon>
        <taxon>Aphanomyces</taxon>
    </lineage>
</organism>
<dbReference type="PROSITE" id="PS51746">
    <property type="entry name" value="PPM_2"/>
    <property type="match status" value="1"/>
</dbReference>
<gene>
    <name evidence="2" type="ORF">H257_13089</name>
</gene>
<dbReference type="InterPro" id="IPR015655">
    <property type="entry name" value="PP2C"/>
</dbReference>
<accession>W4FVT4</accession>
<reference evidence="2" key="1">
    <citation type="submission" date="2013-12" db="EMBL/GenBank/DDBJ databases">
        <title>The Genome Sequence of Aphanomyces astaci APO3.</title>
        <authorList>
            <consortium name="The Broad Institute Genomics Platform"/>
            <person name="Russ C."/>
            <person name="Tyler B."/>
            <person name="van West P."/>
            <person name="Dieguez-Uribeondo J."/>
            <person name="Young S.K."/>
            <person name="Zeng Q."/>
            <person name="Gargeya S."/>
            <person name="Fitzgerald M."/>
            <person name="Abouelleil A."/>
            <person name="Alvarado L."/>
            <person name="Chapman S.B."/>
            <person name="Gainer-Dewar J."/>
            <person name="Goldberg J."/>
            <person name="Griggs A."/>
            <person name="Gujja S."/>
            <person name="Hansen M."/>
            <person name="Howarth C."/>
            <person name="Imamovic A."/>
            <person name="Ireland A."/>
            <person name="Larimer J."/>
            <person name="McCowan C."/>
            <person name="Murphy C."/>
            <person name="Pearson M."/>
            <person name="Poon T.W."/>
            <person name="Priest M."/>
            <person name="Roberts A."/>
            <person name="Saif S."/>
            <person name="Shea T."/>
            <person name="Sykes S."/>
            <person name="Wortman J."/>
            <person name="Nusbaum C."/>
            <person name="Birren B."/>
        </authorList>
    </citation>
    <scope>NUCLEOTIDE SEQUENCE [LARGE SCALE GENOMIC DNA]</scope>
    <source>
        <strain evidence="2">APO3</strain>
    </source>
</reference>
<protein>
    <recommendedName>
        <fullName evidence="1">PPM-type phosphatase domain-containing protein</fullName>
    </recommendedName>
</protein>
<evidence type="ECO:0000259" key="1">
    <source>
        <dbReference type="PROSITE" id="PS51746"/>
    </source>
</evidence>
<dbReference type="SUPFAM" id="SSF81606">
    <property type="entry name" value="PP2C-like"/>
    <property type="match status" value="1"/>
</dbReference>
<proteinExistence type="predicted"/>
<name>W4FVT4_APHAT</name>
<dbReference type="InterPro" id="IPR001932">
    <property type="entry name" value="PPM-type_phosphatase-like_dom"/>
</dbReference>
<dbReference type="EMBL" id="KI913158">
    <property type="protein sequence ID" value="ETV71630.1"/>
    <property type="molecule type" value="Genomic_DNA"/>
</dbReference>
<dbReference type="CDD" id="cd00143">
    <property type="entry name" value="PP2Cc"/>
    <property type="match status" value="1"/>
</dbReference>
<dbReference type="PANTHER" id="PTHR47992">
    <property type="entry name" value="PROTEIN PHOSPHATASE"/>
    <property type="match status" value="1"/>
</dbReference>
<dbReference type="Gene3D" id="3.60.40.10">
    <property type="entry name" value="PPM-type phosphatase domain"/>
    <property type="match status" value="1"/>
</dbReference>
<dbReference type="AlphaFoldDB" id="W4FVT4"/>
<dbReference type="RefSeq" id="XP_009838818.1">
    <property type="nucleotide sequence ID" value="XM_009840516.1"/>
</dbReference>
<dbReference type="InterPro" id="IPR036457">
    <property type="entry name" value="PPM-type-like_dom_sf"/>
</dbReference>
<dbReference type="SMART" id="SM00332">
    <property type="entry name" value="PP2Cc"/>
    <property type="match status" value="1"/>
</dbReference>
<sequence length="342" mass="37224">MKSDTTSLQVDSDAVFASVLDGHGGWEVAEYVNQHLIDKAATLLGNASSNDFTHIKSSLSSAFVATDDALRALLLAVFQSGHGKANHVGACTMLAYAKGSTLVVANAGDVRAVLASNDASRGLVAKPLSTDHNAKHESEQARLTAAHPNEPDVFKCKLHRNSTRVKSCRVRGILQPTRALGDFAFKYEEFNTLHASFQNGGDGFVIPQPYTPPYILADPETQVHTLTDADQFLILGSDGLWGSLSNEEAVEIVANYASRGVHFRAAQALVNRVIAKKVEKKNHTASPIEILWSTIKCQSKTLLRERLAAFMGPRPDGQTRDEFRMAYLEHIADEVIAGMDRR</sequence>
<evidence type="ECO:0000313" key="2">
    <source>
        <dbReference type="EMBL" id="ETV71630.1"/>
    </source>
</evidence>
<dbReference type="GeneID" id="20815085"/>
<dbReference type="Pfam" id="PF00481">
    <property type="entry name" value="PP2C"/>
    <property type="match status" value="1"/>
</dbReference>